<proteinExistence type="predicted"/>
<evidence type="ECO:0000313" key="2">
    <source>
        <dbReference type="RefSeq" id="XP_020017249.1"/>
    </source>
</evidence>
<dbReference type="GeneID" id="109685005"/>
<name>A0A8B7UDI0_CASCN</name>
<protein>
    <submittedName>
        <fullName evidence="2">Uncharacterized protein CXorf38 homolog isoform X2</fullName>
    </submittedName>
</protein>
<dbReference type="Proteomes" id="UP001732720">
    <property type="component" value="Chromosome X"/>
</dbReference>
<keyword evidence="1" id="KW-1185">Reference proteome</keyword>
<organism evidence="2">
    <name type="scientific">Castor canadensis</name>
    <name type="common">American beaver</name>
    <dbReference type="NCBI Taxonomy" id="51338"/>
    <lineage>
        <taxon>Eukaryota</taxon>
        <taxon>Metazoa</taxon>
        <taxon>Chordata</taxon>
        <taxon>Craniata</taxon>
        <taxon>Vertebrata</taxon>
        <taxon>Euteleostomi</taxon>
        <taxon>Mammalia</taxon>
        <taxon>Eutheria</taxon>
        <taxon>Euarchontoglires</taxon>
        <taxon>Glires</taxon>
        <taxon>Rodentia</taxon>
        <taxon>Castorimorpha</taxon>
        <taxon>Castoridae</taxon>
        <taxon>Castor</taxon>
    </lineage>
</organism>
<dbReference type="OrthoDB" id="9934809at2759"/>
<dbReference type="PANTHER" id="PTHR35083">
    <property type="entry name" value="RGD1565685 PROTEIN"/>
    <property type="match status" value="1"/>
</dbReference>
<sequence length="270" mass="30741">MVLSELAVRLNCAEYKNWVKAGHCLLLLRSCLQGFIGREVLAFHRGLLAAAPGLGLRASCSGGSRCSPRARQFQPQCQACAEWKREILKHHLNRNGDVYWGNCQPGRWPVDAWEVAKAFMPRGLADKRGPEECDAAALLSLINSCDHFMVDRKKVTELLTSDWAVHIPEEDQRDGRECEIGSYLSVSQVNEIEMELLKEKLQEIYRQAEEQEVFSEEISNQLEVVKEFLRNNEDLRNGLTEVMQKLDSLHLQHQKLDSKEAVIQTPEKKA</sequence>
<dbReference type="RefSeq" id="XP_020017249.1">
    <property type="nucleotide sequence ID" value="XM_020161660.1"/>
</dbReference>
<dbReference type="CTD" id="317344"/>
<reference evidence="2" key="1">
    <citation type="submission" date="2025-08" db="UniProtKB">
        <authorList>
            <consortium name="RefSeq"/>
        </authorList>
    </citation>
    <scope>IDENTIFICATION</scope>
    <source>
        <tissue evidence="2">Leukocyte</tissue>
    </source>
</reference>
<dbReference type="Pfam" id="PF15112">
    <property type="entry name" value="DUF4559"/>
    <property type="match status" value="2"/>
</dbReference>
<evidence type="ECO:0000313" key="1">
    <source>
        <dbReference type="Proteomes" id="UP001732720"/>
    </source>
</evidence>
<dbReference type="RefSeq" id="XP_020017249.1">
    <property type="nucleotide sequence ID" value="XM_020161660.2"/>
</dbReference>
<dbReference type="InterPro" id="IPR027897">
    <property type="entry name" value="DUF4559"/>
</dbReference>
<dbReference type="PANTHER" id="PTHR35083:SF1">
    <property type="entry name" value="RGD1565685 PROTEIN"/>
    <property type="match status" value="1"/>
</dbReference>
<accession>A0A8B7UDI0</accession>
<gene>
    <name evidence="2" type="primary">CUNHXorf38</name>
    <name evidence="2" type="synonym">CXHXorf38</name>
</gene>
<dbReference type="AlphaFoldDB" id="A0A8B7UDI0"/>